<dbReference type="InterPro" id="IPR003653">
    <property type="entry name" value="Peptidase_C48_C"/>
</dbReference>
<name>A0ABR2WRI5_9FUNG</name>
<evidence type="ECO:0000256" key="2">
    <source>
        <dbReference type="ARBA" id="ARBA00022553"/>
    </source>
</evidence>
<comment type="caution">
    <text evidence="8">The sequence shown here is derived from an EMBL/GenBank/DDBJ whole genome shotgun (WGS) entry which is preliminary data.</text>
</comment>
<comment type="similarity">
    <text evidence="1">Belongs to the peptidase C48 family.</text>
</comment>
<evidence type="ECO:0000256" key="4">
    <source>
        <dbReference type="ARBA" id="ARBA00022786"/>
    </source>
</evidence>
<dbReference type="EMBL" id="JASJQH010000489">
    <property type="protein sequence ID" value="KAK9764120.1"/>
    <property type="molecule type" value="Genomic_DNA"/>
</dbReference>
<feature type="domain" description="Ubiquitin-like protease family profile" evidence="7">
    <location>
        <begin position="509"/>
        <end position="730"/>
    </location>
</feature>
<reference evidence="8 9" key="1">
    <citation type="submission" date="2023-04" db="EMBL/GenBank/DDBJ databases">
        <title>Genome of Basidiobolus ranarum AG-B5.</title>
        <authorList>
            <person name="Stajich J.E."/>
            <person name="Carter-House D."/>
            <person name="Gryganskyi A."/>
        </authorList>
    </citation>
    <scope>NUCLEOTIDE SEQUENCE [LARGE SCALE GENOMIC DNA]</scope>
    <source>
        <strain evidence="8 9">AG-B5</strain>
    </source>
</reference>
<dbReference type="SUPFAM" id="SSF54001">
    <property type="entry name" value="Cysteine proteinases"/>
    <property type="match status" value="1"/>
</dbReference>
<evidence type="ECO:0000313" key="9">
    <source>
        <dbReference type="Proteomes" id="UP001479436"/>
    </source>
</evidence>
<feature type="region of interest" description="Disordered" evidence="6">
    <location>
        <begin position="1"/>
        <end position="27"/>
    </location>
</feature>
<dbReference type="InterPro" id="IPR051947">
    <property type="entry name" value="Sentrin-specific_protease"/>
</dbReference>
<evidence type="ECO:0000256" key="5">
    <source>
        <dbReference type="ARBA" id="ARBA00022801"/>
    </source>
</evidence>
<dbReference type="PROSITE" id="PS50600">
    <property type="entry name" value="ULP_PROTEASE"/>
    <property type="match status" value="1"/>
</dbReference>
<dbReference type="Gene3D" id="3.30.310.130">
    <property type="entry name" value="Ubiquitin-related"/>
    <property type="match status" value="1"/>
</dbReference>
<feature type="compositionally biased region" description="Basic and acidic residues" evidence="6">
    <location>
        <begin position="105"/>
        <end position="114"/>
    </location>
</feature>
<dbReference type="InterPro" id="IPR038765">
    <property type="entry name" value="Papain-like_cys_pep_sf"/>
</dbReference>
<keyword evidence="5" id="KW-0378">Hydrolase</keyword>
<evidence type="ECO:0000259" key="7">
    <source>
        <dbReference type="PROSITE" id="PS50600"/>
    </source>
</evidence>
<proteinExistence type="inferred from homology"/>
<gene>
    <name evidence="8" type="ORF">K7432_008646</name>
</gene>
<organism evidence="8 9">
    <name type="scientific">Basidiobolus ranarum</name>
    <dbReference type="NCBI Taxonomy" id="34480"/>
    <lineage>
        <taxon>Eukaryota</taxon>
        <taxon>Fungi</taxon>
        <taxon>Fungi incertae sedis</taxon>
        <taxon>Zoopagomycota</taxon>
        <taxon>Entomophthoromycotina</taxon>
        <taxon>Basidiobolomycetes</taxon>
        <taxon>Basidiobolales</taxon>
        <taxon>Basidiobolaceae</taxon>
        <taxon>Basidiobolus</taxon>
    </lineage>
</organism>
<dbReference type="PANTHER" id="PTHR46896">
    <property type="entry name" value="SENTRIN-SPECIFIC PROTEASE"/>
    <property type="match status" value="1"/>
</dbReference>
<sequence length="787" mass="90843">MNVPGIIEHKKLVPKKPNEPANQDKSLLHTGVYKVPNEGTTSAPLSEYHSPSHIKRKTSIRSIMQEEDQIIVPTPFRKSNEFKTIIEDEVKTARKRLALNMKPRNEKRPVSVEHKPKKLSKGLDGLGRSNLSLKPKKKLYREKIVFQNQYISPAKQTPKRISVLSIENNKIPATPKNERIPSCVWVSDEEELENLDRSENPILVETPEDTLETRSPQTRSKETNAHELPSVATTISDQHELNNVFESTESKSPTIEALEDKDCSVECLKGNQIPGSMLPEKVNMPPNATLPASDQSMQYTPCTQKPMMSLECLSIGCKYYSSIADRLLLSYDKDSVEIYHGCDQLVAITLNQITALRYYSQASPYLITLKTKYRLKNEKFANYYDPEDLVSKKNQILCFCKDTPDMLVKDLDKFPWFTCEPLSRLEWDKLCGETISVKYEENDINIQQFLTHTDTFQPSGEGSNKITKPGSSILRSPRKSLRSYTRKAVPRNRRSSELFFYPFDRINALAVTSDDVYRLSEGEFLNDTLVEFYMRYIHNDLSKKNLQLSEKIHFFNPFFYHRLTQKDSTSDVYERVKKWTSKIDLFEKDFIFVPINENLHWYLALICFPALLLANTSFDQLVVNPETKDDKTGSDINPIDVQSIKNDTALHTDNEIMTDNSKSPWIIVFDSLNLRHESVFEVLNTYLHNEAKEKKKIEIRQRVEGIYAKVPCQTNHCDCGVYLLQYVETFLNDTKKYLDLAVNGVDNTVAWFSHKDIKRKREEIRDIICKLSKEYQGLKRDPLINNL</sequence>
<keyword evidence="3" id="KW-0645">Protease</keyword>
<evidence type="ECO:0000256" key="3">
    <source>
        <dbReference type="ARBA" id="ARBA00022670"/>
    </source>
</evidence>
<accession>A0ABR2WRI5</accession>
<evidence type="ECO:0000313" key="8">
    <source>
        <dbReference type="EMBL" id="KAK9764120.1"/>
    </source>
</evidence>
<keyword evidence="4" id="KW-0833">Ubl conjugation pathway</keyword>
<keyword evidence="9" id="KW-1185">Reference proteome</keyword>
<dbReference type="Proteomes" id="UP001479436">
    <property type="component" value="Unassembled WGS sequence"/>
</dbReference>
<evidence type="ECO:0000256" key="6">
    <source>
        <dbReference type="SAM" id="MobiDB-lite"/>
    </source>
</evidence>
<protein>
    <recommendedName>
        <fullName evidence="7">Ubiquitin-like protease family profile domain-containing protein</fullName>
    </recommendedName>
</protein>
<evidence type="ECO:0000256" key="1">
    <source>
        <dbReference type="ARBA" id="ARBA00005234"/>
    </source>
</evidence>
<dbReference type="PANTHER" id="PTHR46896:SF3">
    <property type="entry name" value="FI06413P-RELATED"/>
    <property type="match status" value="1"/>
</dbReference>
<dbReference type="Pfam" id="PF02902">
    <property type="entry name" value="Peptidase_C48"/>
    <property type="match status" value="1"/>
</dbReference>
<keyword evidence="2" id="KW-0597">Phosphoprotein</keyword>
<dbReference type="Gene3D" id="1.10.418.20">
    <property type="match status" value="1"/>
</dbReference>
<feature type="region of interest" description="Disordered" evidence="6">
    <location>
        <begin position="105"/>
        <end position="130"/>
    </location>
</feature>